<evidence type="ECO:0000256" key="2">
    <source>
        <dbReference type="ARBA" id="ARBA00005182"/>
    </source>
</evidence>
<feature type="transmembrane region" description="Helical" evidence="7">
    <location>
        <begin position="67"/>
        <end position="89"/>
    </location>
</feature>
<reference evidence="9 10" key="1">
    <citation type="submission" date="2020-08" db="EMBL/GenBank/DDBJ databases">
        <title>Acidobacteriota in marine sediments use diverse sulfur dissimilation pathways.</title>
        <authorList>
            <person name="Wasmund K."/>
        </authorList>
    </citation>
    <scope>NUCLEOTIDE SEQUENCE [LARGE SCALE GENOMIC DNA]</scope>
    <source>
        <strain evidence="9">MAG AM4</strain>
    </source>
</reference>
<evidence type="ECO:0000256" key="7">
    <source>
        <dbReference type="SAM" id="Phobius"/>
    </source>
</evidence>
<dbReference type="GO" id="GO:0016740">
    <property type="term" value="F:transferase activity"/>
    <property type="evidence" value="ECO:0007669"/>
    <property type="project" value="UniProtKB-KW"/>
</dbReference>
<evidence type="ECO:0000256" key="3">
    <source>
        <dbReference type="ARBA" id="ARBA00022679"/>
    </source>
</evidence>
<keyword evidence="7" id="KW-1133">Transmembrane helix</keyword>
<dbReference type="EMBL" id="JACXWD010000130">
    <property type="protein sequence ID" value="MBD3869614.1"/>
    <property type="molecule type" value="Genomic_DNA"/>
</dbReference>
<proteinExistence type="predicted"/>
<gene>
    <name evidence="9" type="ORF">IFK94_15950</name>
</gene>
<dbReference type="GO" id="GO:0042597">
    <property type="term" value="C:periplasmic space"/>
    <property type="evidence" value="ECO:0007669"/>
    <property type="project" value="UniProtKB-SubCell"/>
</dbReference>
<keyword evidence="7" id="KW-0812">Transmembrane</keyword>
<evidence type="ECO:0000256" key="1">
    <source>
        <dbReference type="ARBA" id="ARBA00004418"/>
    </source>
</evidence>
<evidence type="ECO:0000259" key="8">
    <source>
        <dbReference type="Pfam" id="PF16822"/>
    </source>
</evidence>
<keyword evidence="7" id="KW-0472">Membrane</keyword>
<evidence type="ECO:0000256" key="6">
    <source>
        <dbReference type="ARBA" id="ARBA00022841"/>
    </source>
</evidence>
<feature type="domain" description="AlgX/AlgJ SGNH hydrolase-like" evidence="8">
    <location>
        <begin position="311"/>
        <end position="427"/>
    </location>
</feature>
<keyword evidence="6" id="KW-0016">Alginate biosynthesis</keyword>
<keyword evidence="3" id="KW-0808">Transferase</keyword>
<dbReference type="GO" id="GO:0016788">
    <property type="term" value="F:hydrolase activity, acting on ester bonds"/>
    <property type="evidence" value="ECO:0007669"/>
    <property type="project" value="UniProtKB-ARBA"/>
</dbReference>
<evidence type="ECO:0000256" key="4">
    <source>
        <dbReference type="ARBA" id="ARBA00022729"/>
    </source>
</evidence>
<comment type="caution">
    <text evidence="9">The sequence shown here is derived from an EMBL/GenBank/DDBJ whole genome shotgun (WGS) entry which is preliminary data.</text>
</comment>
<dbReference type="Gene3D" id="3.40.50.1110">
    <property type="entry name" value="SGNH hydrolase"/>
    <property type="match status" value="1"/>
</dbReference>
<sequence length="435" mass="49667">MRKLLLILVILTGALGAWIFYERYFVQKTFGPSSMLAVGLLLFAFLFLLLTFLLYKTRHGLTMAKIWLAGVTMILTYLLVDLAAGFILIKPLSPTLVPDEYRHHKFVPDSFSKIEQRDFSYVQRVNNVGIRGADIEVEKPLDHYRILMLGDSFTMGKGVEDDETASFLLEGHLNQGDYPCNPKKIEVLNGGVDSYAPVLSYIQLARDLVRLEPDLVVLNLDVSDLIQEAAYRTEAVRGPEGGIVAVPGKADKALLNERIRDWIEQNMFLTRLALFYANKLMDHKDLTVKDVVTRANDEAVAHTLAEDTTPREEQWQNIFESIVNIRDFCASRDVEFLLTIYPWAHQVSDAEWNPGRFTFMSRDSTPTDSNLIKVRALSEEHGIELLDLFPVFRAYRGDAPLHFKYDMHWTTTGNQVMADGLQAYLKSRYSKDWCR</sequence>
<comment type="subcellular location">
    <subcellularLocation>
        <location evidence="1">Periplasm</location>
    </subcellularLocation>
</comment>
<feature type="transmembrane region" description="Helical" evidence="7">
    <location>
        <begin position="35"/>
        <end position="55"/>
    </location>
</feature>
<dbReference type="SUPFAM" id="SSF52266">
    <property type="entry name" value="SGNH hydrolase"/>
    <property type="match status" value="1"/>
</dbReference>
<dbReference type="GO" id="GO:0042121">
    <property type="term" value="P:alginic acid biosynthetic process"/>
    <property type="evidence" value="ECO:0007669"/>
    <property type="project" value="UniProtKB-UniPathway"/>
</dbReference>
<protein>
    <recommendedName>
        <fullName evidence="8">AlgX/AlgJ SGNH hydrolase-like domain-containing protein</fullName>
    </recommendedName>
</protein>
<evidence type="ECO:0000313" key="9">
    <source>
        <dbReference type="EMBL" id="MBD3869614.1"/>
    </source>
</evidence>
<evidence type="ECO:0000256" key="5">
    <source>
        <dbReference type="ARBA" id="ARBA00022764"/>
    </source>
</evidence>
<keyword evidence="4" id="KW-0732">Signal</keyword>
<dbReference type="AlphaFoldDB" id="A0A8J7CFJ7"/>
<dbReference type="InterPro" id="IPR036514">
    <property type="entry name" value="SGNH_hydro_sf"/>
</dbReference>
<keyword evidence="5" id="KW-0574">Periplasm</keyword>
<dbReference type="UniPathway" id="UPA00286"/>
<dbReference type="Pfam" id="PF16822">
    <property type="entry name" value="ALGX"/>
    <property type="match status" value="1"/>
</dbReference>
<evidence type="ECO:0000313" key="10">
    <source>
        <dbReference type="Proteomes" id="UP000648239"/>
    </source>
</evidence>
<organism evidence="9 10">
    <name type="scientific">Candidatus Polarisedimenticola svalbardensis</name>
    <dbReference type="NCBI Taxonomy" id="2886004"/>
    <lineage>
        <taxon>Bacteria</taxon>
        <taxon>Pseudomonadati</taxon>
        <taxon>Acidobacteriota</taxon>
        <taxon>Candidatus Polarisedimenticolia</taxon>
        <taxon>Candidatus Polarisedimenticolales</taxon>
        <taxon>Candidatus Polarisedimenticolaceae</taxon>
        <taxon>Candidatus Polarisedimenticola</taxon>
    </lineage>
</organism>
<accession>A0A8J7CFJ7</accession>
<comment type="pathway">
    <text evidence="2">Glycan biosynthesis; alginate biosynthesis.</text>
</comment>
<dbReference type="InterPro" id="IPR031811">
    <property type="entry name" value="ALGX/ALGJ_SGNH-like"/>
</dbReference>
<name>A0A8J7CFJ7_9BACT</name>
<dbReference type="Proteomes" id="UP000648239">
    <property type="component" value="Unassembled WGS sequence"/>
</dbReference>